<protein>
    <recommendedName>
        <fullName evidence="6">Transmembrane protein</fullName>
    </recommendedName>
</protein>
<dbReference type="EMBL" id="JYNU01000014">
    <property type="protein sequence ID" value="KMO76111.1"/>
    <property type="molecule type" value="Genomic_DNA"/>
</dbReference>
<dbReference type="Proteomes" id="UP000294952">
    <property type="component" value="Unassembled WGS sequence"/>
</dbReference>
<proteinExistence type="predicted"/>
<reference evidence="2 4" key="1">
    <citation type="journal article" date="2015" name="Genome Biol. Evol.">
        <title>Characterization of Three Mycobacterium spp. with Potential Use in Bioremediation by Genome Sequencing and Comparative Genomics.</title>
        <authorList>
            <person name="Das S."/>
            <person name="Pettersson B.M."/>
            <person name="Behra P.R."/>
            <person name="Ramesh M."/>
            <person name="Dasgupta S."/>
            <person name="Bhattacharya A."/>
            <person name="Kirsebom L.A."/>
        </authorList>
    </citation>
    <scope>NUCLEOTIDE SEQUENCE [LARGE SCALE GENOMIC DNA]</scope>
    <source>
        <strain evidence="2 4">DSM 44075</strain>
    </source>
</reference>
<feature type="transmembrane region" description="Helical" evidence="1">
    <location>
        <begin position="73"/>
        <end position="94"/>
    </location>
</feature>
<evidence type="ECO:0000313" key="2">
    <source>
        <dbReference type="EMBL" id="KMO76111.1"/>
    </source>
</evidence>
<name>A0A0J6YUI2_9MYCO</name>
<dbReference type="AlphaFoldDB" id="A0A0J6YUI2"/>
<evidence type="ECO:0000313" key="3">
    <source>
        <dbReference type="EMBL" id="TDL12392.1"/>
    </source>
</evidence>
<keyword evidence="1" id="KW-1133">Transmembrane helix</keyword>
<accession>A0A0J6YUI2</accession>
<feature type="transmembrane region" description="Helical" evidence="1">
    <location>
        <begin position="44"/>
        <end position="67"/>
    </location>
</feature>
<dbReference type="PATRIC" id="fig|1807.14.peg.2664"/>
<organism evidence="2 4">
    <name type="scientific">Mycolicibacterium obuense</name>
    <dbReference type="NCBI Taxonomy" id="1807"/>
    <lineage>
        <taxon>Bacteria</taxon>
        <taxon>Bacillati</taxon>
        <taxon>Actinomycetota</taxon>
        <taxon>Actinomycetes</taxon>
        <taxon>Mycobacteriales</taxon>
        <taxon>Mycobacteriaceae</taxon>
        <taxon>Mycolicibacterium</taxon>
    </lineage>
</organism>
<feature type="transmembrane region" description="Helical" evidence="1">
    <location>
        <begin position="15"/>
        <end position="37"/>
    </location>
</feature>
<dbReference type="EMBL" id="SDLP01000001">
    <property type="protein sequence ID" value="TDL12392.1"/>
    <property type="molecule type" value="Genomic_DNA"/>
</dbReference>
<evidence type="ECO:0000256" key="1">
    <source>
        <dbReference type="SAM" id="Phobius"/>
    </source>
</evidence>
<keyword evidence="1" id="KW-0472">Membrane</keyword>
<evidence type="ECO:0008006" key="6">
    <source>
        <dbReference type="Google" id="ProtNLM"/>
    </source>
</evidence>
<dbReference type="OrthoDB" id="4762325at2"/>
<keyword evidence="1" id="KW-0812">Transmembrane</keyword>
<sequence length="97" mass="10098">MSDQLVAEHLSRWKFALVTVSVWIVAGAAGAGLYHWWAASPDKAVPVFAVLVYLVASIVGSLLTALVQDRPAVTALAIAFMSAPLAAAMGAALLRGH</sequence>
<evidence type="ECO:0000313" key="4">
    <source>
        <dbReference type="Proteomes" id="UP000036313"/>
    </source>
</evidence>
<evidence type="ECO:0000313" key="5">
    <source>
        <dbReference type="Proteomes" id="UP000294952"/>
    </source>
</evidence>
<dbReference type="Proteomes" id="UP000036313">
    <property type="component" value="Unassembled WGS sequence"/>
</dbReference>
<dbReference type="RefSeq" id="WP_052765296.1">
    <property type="nucleotide sequence ID" value="NZ_CALTXN010000006.1"/>
</dbReference>
<comment type="caution">
    <text evidence="2">The sequence shown here is derived from an EMBL/GenBank/DDBJ whole genome shotgun (WGS) entry which is preliminary data.</text>
</comment>
<gene>
    <name evidence="3" type="ORF">EUA04_05410</name>
    <name evidence="2" type="ORF">MOBUDSM44075_02641</name>
</gene>
<reference evidence="3 5" key="2">
    <citation type="submission" date="2019-01" db="EMBL/GenBank/DDBJ databases">
        <title>High-quality-draft genome sequences of five non-tuberculosis mycobacteriaceae isolated from a nosocomial environment.</title>
        <authorList>
            <person name="Tiago I."/>
            <person name="Alarico S."/>
            <person name="Pereira S.G."/>
            <person name="Coelho C."/>
            <person name="Maranha A."/>
            <person name="Empadinhas N."/>
        </authorList>
    </citation>
    <scope>NUCLEOTIDE SEQUENCE [LARGE SCALE GENOMIC DNA]</scope>
    <source>
        <strain evidence="3 5">22DIII</strain>
    </source>
</reference>